<dbReference type="InterPro" id="IPR000477">
    <property type="entry name" value="RT_dom"/>
</dbReference>
<dbReference type="InterPro" id="IPR043502">
    <property type="entry name" value="DNA/RNA_pol_sf"/>
</dbReference>
<protein>
    <recommendedName>
        <fullName evidence="1">Reverse transcriptase domain-containing protein</fullName>
    </recommendedName>
</protein>
<dbReference type="EMBL" id="SZYD01000017">
    <property type="protein sequence ID" value="KAD3068940.1"/>
    <property type="molecule type" value="Genomic_DNA"/>
</dbReference>
<sequence>MAFGLTNAPATFQALMNHVFQPMLRKGVLVFFDDILIYSWNTEQHAQHLQQVLAIMKENKLFAKESKCVFKGRAVEYLGHIISGEGVRMDPAKIEAIDLLIEATTTDAVLVAAVIGVFLLRRRRWWGMGGEREDEDLTILPPCD</sequence>
<dbReference type="SUPFAM" id="SSF56672">
    <property type="entry name" value="DNA/RNA polymerases"/>
    <property type="match status" value="1"/>
</dbReference>
<dbReference type="InterPro" id="IPR043128">
    <property type="entry name" value="Rev_trsase/Diguanyl_cyclase"/>
</dbReference>
<dbReference type="OrthoDB" id="415724at2759"/>
<dbReference type="AlphaFoldDB" id="A0A5N6M4Q5"/>
<name>A0A5N6M4Q5_9ASTR</name>
<dbReference type="Proteomes" id="UP000326396">
    <property type="component" value="Linkage Group LG7"/>
</dbReference>
<evidence type="ECO:0000313" key="3">
    <source>
        <dbReference type="Proteomes" id="UP000326396"/>
    </source>
</evidence>
<dbReference type="PROSITE" id="PS50878">
    <property type="entry name" value="RT_POL"/>
    <property type="match status" value="1"/>
</dbReference>
<organism evidence="2 3">
    <name type="scientific">Mikania micrantha</name>
    <name type="common">bitter vine</name>
    <dbReference type="NCBI Taxonomy" id="192012"/>
    <lineage>
        <taxon>Eukaryota</taxon>
        <taxon>Viridiplantae</taxon>
        <taxon>Streptophyta</taxon>
        <taxon>Embryophyta</taxon>
        <taxon>Tracheophyta</taxon>
        <taxon>Spermatophyta</taxon>
        <taxon>Magnoliopsida</taxon>
        <taxon>eudicotyledons</taxon>
        <taxon>Gunneridae</taxon>
        <taxon>Pentapetalae</taxon>
        <taxon>asterids</taxon>
        <taxon>campanulids</taxon>
        <taxon>Asterales</taxon>
        <taxon>Asteraceae</taxon>
        <taxon>Asteroideae</taxon>
        <taxon>Heliantheae alliance</taxon>
        <taxon>Eupatorieae</taxon>
        <taxon>Mikania</taxon>
    </lineage>
</organism>
<accession>A0A5N6M4Q5</accession>
<gene>
    <name evidence="2" type="ORF">E3N88_36820</name>
</gene>
<evidence type="ECO:0000259" key="1">
    <source>
        <dbReference type="PROSITE" id="PS50878"/>
    </source>
</evidence>
<feature type="domain" description="Reverse transcriptase" evidence="1">
    <location>
        <begin position="1"/>
        <end position="82"/>
    </location>
</feature>
<evidence type="ECO:0000313" key="2">
    <source>
        <dbReference type="EMBL" id="KAD3068940.1"/>
    </source>
</evidence>
<comment type="caution">
    <text evidence="2">The sequence shown here is derived from an EMBL/GenBank/DDBJ whole genome shotgun (WGS) entry which is preliminary data.</text>
</comment>
<keyword evidence="3" id="KW-1185">Reference proteome</keyword>
<proteinExistence type="predicted"/>
<dbReference type="InterPro" id="IPR053134">
    <property type="entry name" value="RNA-dir_DNA_polymerase"/>
</dbReference>
<dbReference type="PANTHER" id="PTHR24559">
    <property type="entry name" value="TRANSPOSON TY3-I GAG-POL POLYPROTEIN"/>
    <property type="match status" value="1"/>
</dbReference>
<dbReference type="PANTHER" id="PTHR24559:SF450">
    <property type="entry name" value="RNA-DIRECTED DNA POLYMERASE HOMOLOG"/>
    <property type="match status" value="1"/>
</dbReference>
<reference evidence="2 3" key="1">
    <citation type="submission" date="2019-05" db="EMBL/GenBank/DDBJ databases">
        <title>Mikania micrantha, genome provides insights into the molecular mechanism of rapid growth.</title>
        <authorList>
            <person name="Liu B."/>
        </authorList>
    </citation>
    <scope>NUCLEOTIDE SEQUENCE [LARGE SCALE GENOMIC DNA]</scope>
    <source>
        <strain evidence="2">NLD-2019</strain>
        <tissue evidence="2">Leaf</tissue>
    </source>
</reference>
<dbReference type="FunFam" id="3.30.70.270:FF:000003">
    <property type="entry name" value="Transposon Ty3-G Gag-Pol polyprotein"/>
    <property type="match status" value="1"/>
</dbReference>
<dbReference type="Pfam" id="PF00078">
    <property type="entry name" value="RVT_1"/>
    <property type="match status" value="1"/>
</dbReference>
<dbReference type="CDD" id="cd01647">
    <property type="entry name" value="RT_LTR"/>
    <property type="match status" value="1"/>
</dbReference>
<dbReference type="Gene3D" id="3.30.70.270">
    <property type="match status" value="1"/>
</dbReference>